<dbReference type="AlphaFoldDB" id="A0A6A4VZM2"/>
<evidence type="ECO:0000313" key="1">
    <source>
        <dbReference type="EMBL" id="KAF0299073.1"/>
    </source>
</evidence>
<protein>
    <submittedName>
        <fullName evidence="1">Uncharacterized protein</fullName>
    </submittedName>
</protein>
<reference evidence="1 2" key="1">
    <citation type="submission" date="2019-07" db="EMBL/GenBank/DDBJ databases">
        <title>Draft genome assembly of a fouling barnacle, Amphibalanus amphitrite (Darwin, 1854): The first reference genome for Thecostraca.</title>
        <authorList>
            <person name="Kim W."/>
        </authorList>
    </citation>
    <scope>NUCLEOTIDE SEQUENCE [LARGE SCALE GENOMIC DNA]</scope>
    <source>
        <strain evidence="1">SNU_AA5</strain>
        <tissue evidence="1">Soma without cirri and trophi</tissue>
    </source>
</reference>
<dbReference type="Proteomes" id="UP000440578">
    <property type="component" value="Unassembled WGS sequence"/>
</dbReference>
<organism evidence="1 2">
    <name type="scientific">Amphibalanus amphitrite</name>
    <name type="common">Striped barnacle</name>
    <name type="synonym">Balanus amphitrite</name>
    <dbReference type="NCBI Taxonomy" id="1232801"/>
    <lineage>
        <taxon>Eukaryota</taxon>
        <taxon>Metazoa</taxon>
        <taxon>Ecdysozoa</taxon>
        <taxon>Arthropoda</taxon>
        <taxon>Crustacea</taxon>
        <taxon>Multicrustacea</taxon>
        <taxon>Cirripedia</taxon>
        <taxon>Thoracica</taxon>
        <taxon>Thoracicalcarea</taxon>
        <taxon>Balanomorpha</taxon>
        <taxon>Balanoidea</taxon>
        <taxon>Balanidae</taxon>
        <taxon>Amphibalaninae</taxon>
        <taxon>Amphibalanus</taxon>
    </lineage>
</organism>
<sequence>MCSQAPSQPVYAQPAPSKARVRASQHIRSQYILSQPLLSSTTASDGCKTDYQCPKGSYCFSYNCVQCITDEHCSAGGRHSRTYQRRCEHNRCVDIWQDDVVKCTKYSACPDGQYCSAGKCTPFVPEWMPCSVAESCQSNSCLQGKCAECSQWKPCAAGQFCDHGHCKSPGKTGDSCWLSFQCKSHICWQGLCADCAHHSDCKNAGEFCDKGRCKSLLRYGYKCSENSQCVSRICDSKTQQCVDCVNSLGCPDNSFCSADLKCVRKGMFRDVCTSDNQCLSNKCGPKNRCVQCSRVQDCDSTTHFCDLVDGACTPLGRAGQICSTTEQCLPSLTCSPVTNKCVQCLFNTDCLSGQRCDNTLGMCVAKSVLALGGCTLGQFCSLEGACLTANVPLNGACLSGQNEQCAAGLVCTNRVCTSPSTAINPDGCIISSPESLGKCLTNLLETGRDMIKRKYEPVHLKNMSQVNKSSVDWPYARLETLLDLQFKNKKWTVIPRDTSIAVSLPDIEVEVRLDGPAGSARPVSGIAVQGVR</sequence>
<proteinExistence type="predicted"/>
<dbReference type="OrthoDB" id="4405280at2759"/>
<comment type="caution">
    <text evidence="1">The sequence shown here is derived from an EMBL/GenBank/DDBJ whole genome shotgun (WGS) entry which is preliminary data.</text>
</comment>
<gene>
    <name evidence="1" type="ORF">FJT64_003655</name>
</gene>
<accession>A0A6A4VZM2</accession>
<dbReference type="EMBL" id="VIIS01001396">
    <property type="protein sequence ID" value="KAF0299073.1"/>
    <property type="molecule type" value="Genomic_DNA"/>
</dbReference>
<evidence type="ECO:0000313" key="2">
    <source>
        <dbReference type="Proteomes" id="UP000440578"/>
    </source>
</evidence>
<keyword evidence="2" id="KW-1185">Reference proteome</keyword>
<name>A0A6A4VZM2_AMPAM</name>